<dbReference type="Pfam" id="PF13385">
    <property type="entry name" value="Laminin_G_3"/>
    <property type="match status" value="3"/>
</dbReference>
<gene>
    <name evidence="6" type="ORF">PAESOLCIP111_01138</name>
</gene>
<reference evidence="6" key="1">
    <citation type="submission" date="2021-06" db="EMBL/GenBank/DDBJ databases">
        <authorList>
            <person name="Criscuolo A."/>
        </authorList>
    </citation>
    <scope>NUCLEOTIDE SEQUENCE</scope>
    <source>
        <strain evidence="6">CIP111600</strain>
    </source>
</reference>
<dbReference type="Pfam" id="PF22847">
    <property type="entry name" value="BT_3657-like_N"/>
    <property type="match status" value="1"/>
</dbReference>
<protein>
    <recommendedName>
        <fullName evidence="8">LamG-like jellyroll fold domain-containing protein</fullName>
    </recommendedName>
</protein>
<feature type="domain" description="LamG-like jellyroll fold" evidence="5">
    <location>
        <begin position="617"/>
        <end position="754"/>
    </location>
</feature>
<dbReference type="RefSeq" id="WP_218090951.1">
    <property type="nucleotide sequence ID" value="NZ_CAJVAS010000003.1"/>
</dbReference>
<dbReference type="SMART" id="SM00282">
    <property type="entry name" value="LamG"/>
    <property type="match status" value="3"/>
</dbReference>
<proteinExistence type="predicted"/>
<evidence type="ECO:0000256" key="1">
    <source>
        <dbReference type="ARBA" id="ARBA00022729"/>
    </source>
</evidence>
<evidence type="ECO:0000259" key="5">
    <source>
        <dbReference type="SMART" id="SM00560"/>
    </source>
</evidence>
<evidence type="ECO:0000256" key="2">
    <source>
        <dbReference type="ARBA" id="ARBA00023157"/>
    </source>
</evidence>
<keyword evidence="2" id="KW-1015">Disulfide bond</keyword>
<feature type="domain" description="LamG-like jellyroll fold" evidence="5">
    <location>
        <begin position="835"/>
        <end position="969"/>
    </location>
</feature>
<dbReference type="Proteomes" id="UP000693672">
    <property type="component" value="Unassembled WGS sequence"/>
</dbReference>
<dbReference type="PANTHER" id="PTHR42535">
    <property type="entry name" value="OOKINETE PROTEIN, PUTATIVE-RELATED"/>
    <property type="match status" value="1"/>
</dbReference>
<name>A0A916JW63_9BACL</name>
<accession>A0A916JW63</accession>
<dbReference type="InterPro" id="IPR055133">
    <property type="entry name" value="BT_3657-like_N"/>
</dbReference>
<keyword evidence="7" id="KW-1185">Reference proteome</keyword>
<dbReference type="PANTHER" id="PTHR42535:SF2">
    <property type="entry name" value="CHROMOSOME UNDETERMINED SCAFFOLD_146, WHOLE GENOME SHOTGUN SEQUENCE"/>
    <property type="match status" value="1"/>
</dbReference>
<evidence type="ECO:0000313" key="6">
    <source>
        <dbReference type="EMBL" id="CAG7609150.1"/>
    </source>
</evidence>
<dbReference type="InterPro" id="IPR001791">
    <property type="entry name" value="Laminin_G"/>
</dbReference>
<feature type="chain" id="PRO_5037518252" description="LamG-like jellyroll fold domain-containing protein" evidence="3">
    <location>
        <begin position="29"/>
        <end position="978"/>
    </location>
</feature>
<dbReference type="InterPro" id="IPR006558">
    <property type="entry name" value="LamG-like"/>
</dbReference>
<dbReference type="CDD" id="cd00110">
    <property type="entry name" value="LamG"/>
    <property type="match status" value="1"/>
</dbReference>
<dbReference type="AlphaFoldDB" id="A0A916JW63"/>
<evidence type="ECO:0000259" key="4">
    <source>
        <dbReference type="SMART" id="SM00282"/>
    </source>
</evidence>
<evidence type="ECO:0000313" key="7">
    <source>
        <dbReference type="Proteomes" id="UP000693672"/>
    </source>
</evidence>
<organism evidence="6 7">
    <name type="scientific">Paenibacillus solanacearum</name>
    <dbReference type="NCBI Taxonomy" id="2048548"/>
    <lineage>
        <taxon>Bacteria</taxon>
        <taxon>Bacillati</taxon>
        <taxon>Bacillota</taxon>
        <taxon>Bacilli</taxon>
        <taxon>Bacillales</taxon>
        <taxon>Paenibacillaceae</taxon>
        <taxon>Paenibacillus</taxon>
    </lineage>
</organism>
<feature type="domain" description="LamG-like jellyroll fold" evidence="5">
    <location>
        <begin position="399"/>
        <end position="538"/>
    </location>
</feature>
<comment type="caution">
    <text evidence="6">The sequence shown here is derived from an EMBL/GenBank/DDBJ whole genome shotgun (WGS) entry which is preliminary data.</text>
</comment>
<evidence type="ECO:0000256" key="3">
    <source>
        <dbReference type="SAM" id="SignalP"/>
    </source>
</evidence>
<dbReference type="EMBL" id="CAJVAS010000003">
    <property type="protein sequence ID" value="CAG7609150.1"/>
    <property type="molecule type" value="Genomic_DNA"/>
</dbReference>
<feature type="signal peptide" evidence="3">
    <location>
        <begin position="1"/>
        <end position="28"/>
    </location>
</feature>
<dbReference type="CDD" id="cd08983">
    <property type="entry name" value="GH43_Bt3655-like"/>
    <property type="match status" value="1"/>
</dbReference>
<feature type="domain" description="Laminin G" evidence="4">
    <location>
        <begin position="617"/>
        <end position="749"/>
    </location>
</feature>
<feature type="domain" description="Laminin G" evidence="4">
    <location>
        <begin position="833"/>
        <end position="964"/>
    </location>
</feature>
<evidence type="ECO:0008006" key="8">
    <source>
        <dbReference type="Google" id="ProtNLM"/>
    </source>
</evidence>
<dbReference type="SMART" id="SM00560">
    <property type="entry name" value="LamGL"/>
    <property type="match status" value="3"/>
</dbReference>
<sequence>MLKVLARQIVLLSTVLFLLVLFPQSSGATSEHDSESGDAYLMAYFRSGPGQTDMKRQLHYAYSRDGMHWYELNNNNYIWKPLVGGQIVRDPFLNKGPDGTWHLVYTTGGGQVGIGHASSTDLISWGNGEIIPVMQNYSGVVNAWAPEWTYDDTIGQYRLYWASTLNRPSADRNKHYTAKTADWTTFSNASLWFDPGIISAIDANIAQYNGTYYMYYKDDTYTYDSDPNTYAATKQVSSGSLAGSYSNISGYLTPPQTEAPEVFKDLREDKHYMIYDYWAQGKYGIKQTTNITDPSAWSSELSASSVRFPYQTRHASVTKLKESELWSLLDRYSLEAHYKFEETNGTSAADASVNGHTATVFGGAAWTAGGLAGRGLELDGVDDYVELADNSSSTGFMHDAFKLRSVSMWFKADATGGNKVLYEEGGNVSGFGVKIENGVLKAAVREGSSQTTVSTAFTDTSSWHHTAAVFNEGKLSLYLDGKLVQTVTASYTSIGAHGDSAAVGRRSGLDAFGGSGSGDYFDGKVDDIRIFTVPLQPEDVSYLVTSAGLQAYYKLDETSGSAAADNTINHHSVTVAGGAAWTASGRVGGALQFDGIDDYAELADNSSSTGFMHDPFQMRSISMWVRPVSTNGTQVLYDEGGSTSGLSVMIENGSLKAAVRAGGAPTTVSANFSDVASSWHHIAVVFDKGSLSLYLDGILQQSATASFNTVSAHGDSAALGRRSDSDAFGVSGSGAYFAGKIDEFRVYAVPLQLADVLNLNRYNHLQAYYRLGETSGTKAADASGSGNPGKLYGGAAWTSSGKIGGALDLDGADDYVFLADNHTVSGFMHNAFNKRSVTMWIKADTTNGTNVLYDQGGSASGMAIRIENGNLKAAVRENSVQTTVTTPLTDTASWHHVAVVFNEGVISLYLDGQLKHSSTASYSRVSMHPDFGALGRRSGLDAFGGSGSGDYFNGKIDEVRIYNIPLEAGDISYLASGH</sequence>
<keyword evidence="1 3" id="KW-0732">Signal</keyword>
<feature type="domain" description="Laminin G" evidence="4">
    <location>
        <begin position="402"/>
        <end position="533"/>
    </location>
</feature>